<sequence length="357" mass="36180">GRIATNDGNAGGDRARAARCGGAGRGVGPRGDGLADGAVGHGGAGGEGRRSGVVGGSGRPDPGGAAERLGAAGGAGRGGDLRRKLRRVRSGGAGRRAVGDQERGRGAGRDRDRGRHAGARRHRRRVDPGADPGRRGPAGGGDHGRLAADDDQRVGLGREHGLPDLDRQRRLGGADARAIGGIRARGGLRLQHRRLAPAVGDPDRGHGAGHGGVRRGAAVRSPGDRAGAVATVAPRRDQRRVRPQPDAARHGEARVSVPERGALGRRADRSRGLRAPLDGLPERGRRHRRHAVRSPMVGDGGDRIRGVLRPGLRRAVHLRGAGSGPGGGDGGRETGTAGGVALAAVGDRRVGGPGCGV</sequence>
<reference evidence="2" key="1">
    <citation type="submission" date="2020-02" db="EMBL/GenBank/DDBJ databases">
        <authorList>
            <person name="Meier V. D."/>
        </authorList>
    </citation>
    <scope>NUCLEOTIDE SEQUENCE</scope>
    <source>
        <strain evidence="2">AVDCRST_MAG73</strain>
    </source>
</reference>
<evidence type="ECO:0000313" key="2">
    <source>
        <dbReference type="EMBL" id="CAA9523544.1"/>
    </source>
</evidence>
<feature type="non-terminal residue" evidence="2">
    <location>
        <position position="357"/>
    </location>
</feature>
<organism evidence="2">
    <name type="scientific">uncultured Thermomicrobiales bacterium</name>
    <dbReference type="NCBI Taxonomy" id="1645740"/>
    <lineage>
        <taxon>Bacteria</taxon>
        <taxon>Pseudomonadati</taxon>
        <taxon>Thermomicrobiota</taxon>
        <taxon>Thermomicrobia</taxon>
        <taxon>Thermomicrobiales</taxon>
        <taxon>environmental samples</taxon>
    </lineage>
</organism>
<name>A0A6J4TIR6_9BACT</name>
<proteinExistence type="predicted"/>
<evidence type="ECO:0000256" key="1">
    <source>
        <dbReference type="SAM" id="MobiDB-lite"/>
    </source>
</evidence>
<feature type="region of interest" description="Disordered" evidence="1">
    <location>
        <begin position="318"/>
        <end position="339"/>
    </location>
</feature>
<feature type="compositionally biased region" description="Basic and acidic residues" evidence="1">
    <location>
        <begin position="97"/>
        <end position="115"/>
    </location>
</feature>
<feature type="compositionally biased region" description="Low complexity" evidence="1">
    <location>
        <begin position="59"/>
        <end position="70"/>
    </location>
</feature>
<dbReference type="AlphaFoldDB" id="A0A6J4TIR6"/>
<feature type="region of interest" description="Disordered" evidence="1">
    <location>
        <begin position="197"/>
        <end position="288"/>
    </location>
</feature>
<feature type="compositionally biased region" description="Gly residues" evidence="1">
    <location>
        <begin position="21"/>
        <end position="31"/>
    </location>
</feature>
<protein>
    <submittedName>
        <fullName evidence="2">Beta-lactamase class C-like and penicillin binding proteins (PBPs) superfamily</fullName>
    </submittedName>
</protein>
<accession>A0A6J4TIR6</accession>
<gene>
    <name evidence="2" type="ORF">AVDCRST_MAG73-331</name>
</gene>
<feature type="non-terminal residue" evidence="2">
    <location>
        <position position="1"/>
    </location>
</feature>
<feature type="region of interest" description="Disordered" evidence="1">
    <location>
        <begin position="1"/>
        <end position="179"/>
    </location>
</feature>
<feature type="compositionally biased region" description="Basic residues" evidence="1">
    <location>
        <begin position="116"/>
        <end position="125"/>
    </location>
</feature>
<feature type="compositionally biased region" description="Basic and acidic residues" evidence="1">
    <location>
        <begin position="142"/>
        <end position="169"/>
    </location>
</feature>
<dbReference type="EMBL" id="CADCWE010000019">
    <property type="protein sequence ID" value="CAA9523544.1"/>
    <property type="molecule type" value="Genomic_DNA"/>
</dbReference>